<dbReference type="EMBL" id="CP071090">
    <property type="protein sequence ID" value="QSQ25815.1"/>
    <property type="molecule type" value="Genomic_DNA"/>
</dbReference>
<evidence type="ECO:0000313" key="2">
    <source>
        <dbReference type="Proteomes" id="UP000662747"/>
    </source>
</evidence>
<sequence length="470" mass="50576">MARLALSLAALIPLLGACSDSTDDDCARDAQAGFESRQPFDARARVRRVDCGFTSGVQGLGVAADGSTWLRRSEFKDHGEETFYYPAVKVLTHVGAGGEFLGELTLPDFVQDFVVHPSGELTVFGWEKADAKTALQLRRLSPDGTVIAERVLRNEVPPEERLEYEATVDGRVTKVELPESERYLSTLASRPVGEDAYLLAGMDGLRLLRLGSRLETQWVSVVEPNVALKAATWDEMHAMGAPFIGFALDVDEAGRAHVATPLLDVQRRAYAEALRRLPDGPQARGVLMSSFESTGTWRGARLVPTESADEVVGLVARGGAFAVGASASAPVERADKGSDFNLFFASGRLDRPAEEYVTRDFSLDQDEAPTALVPCGTERYCLAGHTGYVQLDNGRTQDNGKGFVLALDASGAQQDLLLLEGQRDTQVLRATAGPGGSVVFAFSTNEAANTARVADHLKNNEVWLGVYGGP</sequence>
<keyword evidence="2" id="KW-1185">Reference proteome</keyword>
<organism evidence="1 2">
    <name type="scientific">Pyxidicoccus parkwayensis</name>
    <dbReference type="NCBI Taxonomy" id="2813578"/>
    <lineage>
        <taxon>Bacteria</taxon>
        <taxon>Pseudomonadati</taxon>
        <taxon>Myxococcota</taxon>
        <taxon>Myxococcia</taxon>
        <taxon>Myxococcales</taxon>
        <taxon>Cystobacterineae</taxon>
        <taxon>Myxococcaceae</taxon>
        <taxon>Pyxidicoccus</taxon>
    </lineage>
</organism>
<gene>
    <name evidence="1" type="ORF">JY651_13170</name>
</gene>
<accession>A0ABX7P5W3</accession>
<evidence type="ECO:0008006" key="3">
    <source>
        <dbReference type="Google" id="ProtNLM"/>
    </source>
</evidence>
<dbReference type="RefSeq" id="WP_206727366.1">
    <property type="nucleotide sequence ID" value="NZ_CP071090.1"/>
</dbReference>
<dbReference type="Proteomes" id="UP000662747">
    <property type="component" value="Chromosome"/>
</dbReference>
<dbReference type="PROSITE" id="PS51257">
    <property type="entry name" value="PROKAR_LIPOPROTEIN"/>
    <property type="match status" value="1"/>
</dbReference>
<proteinExistence type="predicted"/>
<evidence type="ECO:0000313" key="1">
    <source>
        <dbReference type="EMBL" id="QSQ25815.1"/>
    </source>
</evidence>
<name>A0ABX7P5W3_9BACT</name>
<reference evidence="1 2" key="1">
    <citation type="submission" date="2021-02" db="EMBL/GenBank/DDBJ databases">
        <title>De Novo genome assembly of isolated myxobacteria.</title>
        <authorList>
            <person name="Stevens D.C."/>
        </authorList>
    </citation>
    <scope>NUCLEOTIDE SEQUENCE [LARGE SCALE GENOMIC DNA]</scope>
    <source>
        <strain evidence="2">SCPEA02</strain>
    </source>
</reference>
<protein>
    <recommendedName>
        <fullName evidence="3">Lipoprotein</fullName>
    </recommendedName>
</protein>